<feature type="region of interest" description="Disordered" evidence="1">
    <location>
        <begin position="1"/>
        <end position="36"/>
    </location>
</feature>
<reference evidence="2 3" key="1">
    <citation type="submission" date="2019-01" db="EMBL/GenBank/DDBJ databases">
        <title>Intercellular communication is required for trap formation in the nematode-trapping fungus Duddingtonia flagrans.</title>
        <authorList>
            <person name="Youssar L."/>
            <person name="Wernet V."/>
            <person name="Hensel N."/>
            <person name="Hildebrandt H.-G."/>
            <person name="Fischer R."/>
        </authorList>
    </citation>
    <scope>NUCLEOTIDE SEQUENCE [LARGE SCALE GENOMIC DNA]</scope>
    <source>
        <strain evidence="2 3">CBS H-5679</strain>
    </source>
</reference>
<name>A0A437A7D7_ARTFL</name>
<evidence type="ECO:0000313" key="2">
    <source>
        <dbReference type="EMBL" id="RVD86927.1"/>
    </source>
</evidence>
<dbReference type="GeneID" id="93587489"/>
<sequence length="211" mass="24377">MEFQSSWSPKEPPSKGPTTAENPTASSHTSPPKFFRDKKAPGVKYLEDTLLEDIWLQTVYRKYAKSNWLWELQGYNIRTIGDLECFDGKGGMERLKKRIKLFFEEELGIEYEKEWKKQVKLLNSDDFKNTLNKSRKTPFHYGFQELEEEEKEEEDEDEGTMPHGTTSGKRKAGMMIHPHAFKIPTTNPVKDSKKSFLYPKGGGSADADHLH</sequence>
<organism evidence="2 3">
    <name type="scientific">Arthrobotrys flagrans</name>
    <name type="common">Nematode-trapping fungus</name>
    <name type="synonym">Trichothecium flagrans</name>
    <dbReference type="NCBI Taxonomy" id="97331"/>
    <lineage>
        <taxon>Eukaryota</taxon>
        <taxon>Fungi</taxon>
        <taxon>Dikarya</taxon>
        <taxon>Ascomycota</taxon>
        <taxon>Pezizomycotina</taxon>
        <taxon>Orbiliomycetes</taxon>
        <taxon>Orbiliales</taxon>
        <taxon>Orbiliaceae</taxon>
        <taxon>Arthrobotrys</taxon>
    </lineage>
</organism>
<gene>
    <name evidence="2" type="ORF">DFL_005178</name>
</gene>
<feature type="region of interest" description="Disordered" evidence="1">
    <location>
        <begin position="146"/>
        <end position="211"/>
    </location>
</feature>
<keyword evidence="3" id="KW-1185">Reference proteome</keyword>
<feature type="compositionally biased region" description="Acidic residues" evidence="1">
    <location>
        <begin position="146"/>
        <end position="159"/>
    </location>
</feature>
<accession>A0A437A7D7</accession>
<proteinExistence type="predicted"/>
<feature type="compositionally biased region" description="Polar residues" evidence="1">
    <location>
        <begin position="16"/>
        <end position="30"/>
    </location>
</feature>
<comment type="caution">
    <text evidence="2">The sequence shown here is derived from an EMBL/GenBank/DDBJ whole genome shotgun (WGS) entry which is preliminary data.</text>
</comment>
<protein>
    <submittedName>
        <fullName evidence="2">Uncharacterized protein</fullName>
    </submittedName>
</protein>
<dbReference type="EMBL" id="SAEB01000006">
    <property type="protein sequence ID" value="RVD86927.1"/>
    <property type="molecule type" value="Genomic_DNA"/>
</dbReference>
<dbReference type="VEuPathDB" id="FungiDB:DFL_005178"/>
<evidence type="ECO:0000256" key="1">
    <source>
        <dbReference type="SAM" id="MobiDB-lite"/>
    </source>
</evidence>
<dbReference type="RefSeq" id="XP_067492471.1">
    <property type="nucleotide sequence ID" value="XM_067634398.1"/>
</dbReference>
<dbReference type="OrthoDB" id="5398796at2759"/>
<dbReference type="Proteomes" id="UP000283090">
    <property type="component" value="Unassembled WGS sequence"/>
</dbReference>
<evidence type="ECO:0000313" key="3">
    <source>
        <dbReference type="Proteomes" id="UP000283090"/>
    </source>
</evidence>
<dbReference type="AlphaFoldDB" id="A0A437A7D7"/>